<dbReference type="EMBL" id="FCOA02000049">
    <property type="protein sequence ID" value="SAK95525.1"/>
    <property type="molecule type" value="Genomic_DNA"/>
</dbReference>
<dbReference type="Pfam" id="PF19300">
    <property type="entry name" value="BPD_transp_1_N"/>
    <property type="match status" value="1"/>
</dbReference>
<comment type="caution">
    <text evidence="9">The sequence shown here is derived from an EMBL/GenBank/DDBJ whole genome shotgun (WGS) entry which is preliminary data.</text>
</comment>
<evidence type="ECO:0000256" key="6">
    <source>
        <dbReference type="ARBA" id="ARBA00023136"/>
    </source>
</evidence>
<evidence type="ECO:0000256" key="4">
    <source>
        <dbReference type="ARBA" id="ARBA00022692"/>
    </source>
</evidence>
<name>A0A158DLT6_9BURK</name>
<keyword evidence="4 7" id="KW-0812">Transmembrane</keyword>
<dbReference type="OrthoDB" id="9803623at2"/>
<keyword evidence="2 7" id="KW-0813">Transport</keyword>
<evidence type="ECO:0000256" key="3">
    <source>
        <dbReference type="ARBA" id="ARBA00022475"/>
    </source>
</evidence>
<dbReference type="RefSeq" id="WP_061172236.1">
    <property type="nucleotide sequence ID" value="NZ_FCOA02000049.1"/>
</dbReference>
<dbReference type="InterPro" id="IPR000515">
    <property type="entry name" value="MetI-like"/>
</dbReference>
<feature type="transmembrane region" description="Helical" evidence="7">
    <location>
        <begin position="226"/>
        <end position="252"/>
    </location>
</feature>
<dbReference type="STRING" id="1777140.AWB79_07236"/>
<dbReference type="SUPFAM" id="SSF161098">
    <property type="entry name" value="MetI-like"/>
    <property type="match status" value="1"/>
</dbReference>
<dbReference type="PROSITE" id="PS50928">
    <property type="entry name" value="ABC_TM1"/>
    <property type="match status" value="1"/>
</dbReference>
<dbReference type="CDD" id="cd06261">
    <property type="entry name" value="TM_PBP2"/>
    <property type="match status" value="1"/>
</dbReference>
<evidence type="ECO:0000256" key="5">
    <source>
        <dbReference type="ARBA" id="ARBA00022989"/>
    </source>
</evidence>
<dbReference type="PANTHER" id="PTHR43163:SF2">
    <property type="entry name" value="ABC TRANSPORTER PERMEASE PROTEIN"/>
    <property type="match status" value="1"/>
</dbReference>
<dbReference type="Proteomes" id="UP000054851">
    <property type="component" value="Unassembled WGS sequence"/>
</dbReference>
<evidence type="ECO:0000259" key="8">
    <source>
        <dbReference type="PROSITE" id="PS50928"/>
    </source>
</evidence>
<keyword evidence="5 7" id="KW-1133">Transmembrane helix</keyword>
<comment type="subcellular location">
    <subcellularLocation>
        <location evidence="1 7">Cell membrane</location>
        <topology evidence="1 7">Multi-pass membrane protein</topology>
    </subcellularLocation>
</comment>
<keyword evidence="3" id="KW-1003">Cell membrane</keyword>
<organism evidence="9 10">
    <name type="scientific">Caballeronia hypogeia</name>
    <dbReference type="NCBI Taxonomy" id="1777140"/>
    <lineage>
        <taxon>Bacteria</taxon>
        <taxon>Pseudomonadati</taxon>
        <taxon>Pseudomonadota</taxon>
        <taxon>Betaproteobacteria</taxon>
        <taxon>Burkholderiales</taxon>
        <taxon>Burkholderiaceae</taxon>
        <taxon>Caballeronia</taxon>
    </lineage>
</organism>
<keyword evidence="6 7" id="KW-0472">Membrane</keyword>
<evidence type="ECO:0000313" key="10">
    <source>
        <dbReference type="Proteomes" id="UP000054851"/>
    </source>
</evidence>
<dbReference type="GO" id="GO:0055085">
    <property type="term" value="P:transmembrane transport"/>
    <property type="evidence" value="ECO:0007669"/>
    <property type="project" value="InterPro"/>
</dbReference>
<feature type="transmembrane region" description="Helical" evidence="7">
    <location>
        <begin position="9"/>
        <end position="29"/>
    </location>
</feature>
<feature type="transmembrane region" description="Helical" evidence="7">
    <location>
        <begin position="272"/>
        <end position="295"/>
    </location>
</feature>
<protein>
    <submittedName>
        <fullName evidence="9">Binding-protein-dependent transport system inner membrane protein</fullName>
    </submittedName>
</protein>
<dbReference type="GO" id="GO:0005886">
    <property type="term" value="C:plasma membrane"/>
    <property type="evidence" value="ECO:0007669"/>
    <property type="project" value="UniProtKB-SubCell"/>
</dbReference>
<evidence type="ECO:0000256" key="2">
    <source>
        <dbReference type="ARBA" id="ARBA00022448"/>
    </source>
</evidence>
<evidence type="ECO:0000256" key="1">
    <source>
        <dbReference type="ARBA" id="ARBA00004651"/>
    </source>
</evidence>
<dbReference type="AlphaFoldDB" id="A0A158DLT6"/>
<feature type="domain" description="ABC transmembrane type-1" evidence="8">
    <location>
        <begin position="94"/>
        <end position="295"/>
    </location>
</feature>
<feature type="transmembrane region" description="Helical" evidence="7">
    <location>
        <begin position="133"/>
        <end position="156"/>
    </location>
</feature>
<dbReference type="PANTHER" id="PTHR43163">
    <property type="entry name" value="DIPEPTIDE TRANSPORT SYSTEM PERMEASE PROTEIN DPPB-RELATED"/>
    <property type="match status" value="1"/>
</dbReference>
<dbReference type="InterPro" id="IPR035906">
    <property type="entry name" value="MetI-like_sf"/>
</dbReference>
<feature type="transmembrane region" description="Helical" evidence="7">
    <location>
        <begin position="99"/>
        <end position="121"/>
    </location>
</feature>
<comment type="similarity">
    <text evidence="7">Belongs to the binding-protein-dependent transport system permease family.</text>
</comment>
<accession>A0A158DLT6</accession>
<evidence type="ECO:0000256" key="7">
    <source>
        <dbReference type="RuleBase" id="RU363032"/>
    </source>
</evidence>
<dbReference type="Pfam" id="PF00528">
    <property type="entry name" value="BPD_transp_1"/>
    <property type="match status" value="1"/>
</dbReference>
<dbReference type="InterPro" id="IPR045621">
    <property type="entry name" value="BPD_transp_1_N"/>
</dbReference>
<sequence length="305" mass="33051">MLHLIGKQIGLGLCVVLTAMTLTFFMVRLSGDPTAQILPQDASAEQRLALQKQLGLDKPVPRQYLNYMEGAAQGEFGSSYFDGDTVTAIIMRRLPNTALLASTSLVIALVFAIPLGVLAATRRGGLLDRSVQVVSVMGASVPSFWMGLLMIQIFAVGLGWLPTYGIGGWRHLVLPSITLALFVFPGITRLTRSSMLEVLPASYVNAARAKGMPEHRVIFRTVMRNGIVPVLALIALEIGSLFGGAVLTETVFSWPGIGRLAIESIQRRDFPIIQGVVAYVAVIFAVITVLVEIVIRIVNPRLRKT</sequence>
<keyword evidence="10" id="KW-1185">Reference proteome</keyword>
<proteinExistence type="inferred from homology"/>
<reference evidence="9" key="1">
    <citation type="submission" date="2016-01" db="EMBL/GenBank/DDBJ databases">
        <authorList>
            <person name="Peeters C."/>
        </authorList>
    </citation>
    <scope>NUCLEOTIDE SEQUENCE</scope>
    <source>
        <strain evidence="9">LMG 29322</strain>
    </source>
</reference>
<feature type="transmembrane region" description="Helical" evidence="7">
    <location>
        <begin position="168"/>
        <end position="187"/>
    </location>
</feature>
<evidence type="ECO:0000313" key="9">
    <source>
        <dbReference type="EMBL" id="SAK95525.1"/>
    </source>
</evidence>
<gene>
    <name evidence="9" type="ORF">AWB79_07236</name>
</gene>
<dbReference type="Gene3D" id="1.10.3720.10">
    <property type="entry name" value="MetI-like"/>
    <property type="match status" value="1"/>
</dbReference>